<feature type="chain" id="PRO_5034553573" evidence="1">
    <location>
        <begin position="29"/>
        <end position="50"/>
    </location>
</feature>
<name>A0A8F9TTP9_9BACT</name>
<dbReference type="RefSeq" id="WP_220162465.1">
    <property type="nucleotide sequence ID" value="NZ_CP080507.1"/>
</dbReference>
<accession>A0A8F9TTP9</accession>
<gene>
    <name evidence="2" type="ORF">K0B96_00240</name>
</gene>
<feature type="signal peptide" evidence="1">
    <location>
        <begin position="1"/>
        <end position="28"/>
    </location>
</feature>
<reference evidence="2" key="1">
    <citation type="submission" date="2021-08" db="EMBL/GenBank/DDBJ databases">
        <title>Genome of a novel bacterium of the phylum Verrucomicrobia, Oleiharenicola sp. KSB-15.</title>
        <authorList>
            <person name="Chung J.-H."/>
            <person name="Ahn J.-H."/>
            <person name="Yoon Y."/>
            <person name="Kim D.-Y."/>
            <person name="An S.-H."/>
            <person name="Park I."/>
            <person name="Yeon J."/>
        </authorList>
    </citation>
    <scope>NUCLEOTIDE SEQUENCE</scope>
    <source>
        <strain evidence="2">KSB-15</strain>
    </source>
</reference>
<dbReference type="KEGG" id="ole:K0B96_00240"/>
<evidence type="ECO:0000313" key="2">
    <source>
        <dbReference type="EMBL" id="QYM79079.1"/>
    </source>
</evidence>
<keyword evidence="1" id="KW-0732">Signal</keyword>
<protein>
    <submittedName>
        <fullName evidence="2">Uncharacterized protein</fullName>
    </submittedName>
</protein>
<organism evidence="2 3">
    <name type="scientific">Horticoccus luteus</name>
    <dbReference type="NCBI Taxonomy" id="2862869"/>
    <lineage>
        <taxon>Bacteria</taxon>
        <taxon>Pseudomonadati</taxon>
        <taxon>Verrucomicrobiota</taxon>
        <taxon>Opitutia</taxon>
        <taxon>Opitutales</taxon>
        <taxon>Opitutaceae</taxon>
        <taxon>Horticoccus</taxon>
    </lineage>
</organism>
<sequence length="50" mass="5661">MRERFKLVKSPAALLPGYVARWATACFAACFPTPAMLMLEHGPDIRHMQE</sequence>
<dbReference type="AlphaFoldDB" id="A0A8F9TTP9"/>
<dbReference type="EMBL" id="CP080507">
    <property type="protein sequence ID" value="QYM79079.1"/>
    <property type="molecule type" value="Genomic_DNA"/>
</dbReference>
<evidence type="ECO:0000256" key="1">
    <source>
        <dbReference type="SAM" id="SignalP"/>
    </source>
</evidence>
<dbReference type="Proteomes" id="UP000825051">
    <property type="component" value="Chromosome"/>
</dbReference>
<proteinExistence type="predicted"/>
<keyword evidence="3" id="KW-1185">Reference proteome</keyword>
<evidence type="ECO:0000313" key="3">
    <source>
        <dbReference type="Proteomes" id="UP000825051"/>
    </source>
</evidence>